<proteinExistence type="inferred from homology"/>
<feature type="domain" description="Disease resistance R13L4/SHOC-2-like LRR" evidence="15">
    <location>
        <begin position="342"/>
        <end position="531"/>
    </location>
</feature>
<dbReference type="FunFam" id="3.80.10.10:FF:000041">
    <property type="entry name" value="LRR receptor-like serine/threonine-protein kinase ERECTA"/>
    <property type="match status" value="1"/>
</dbReference>
<evidence type="ECO:0000256" key="7">
    <source>
        <dbReference type="ARBA" id="ARBA00022737"/>
    </source>
</evidence>
<name>A0A5N5GVX5_9ROSA</name>
<keyword evidence="4" id="KW-0433">Leucine-rich repeat</keyword>
<keyword evidence="10 16" id="KW-0675">Receptor</keyword>
<comment type="similarity">
    <text evidence="2">Belongs to the RLP family.</text>
</comment>
<comment type="subcellular location">
    <subcellularLocation>
        <location evidence="1">Cell membrane</location>
        <topology evidence="1">Single-pass type I membrane protein</topology>
    </subcellularLocation>
</comment>
<evidence type="ECO:0000256" key="11">
    <source>
        <dbReference type="ARBA" id="ARBA00023180"/>
    </source>
</evidence>
<protein>
    <submittedName>
        <fullName evidence="16">Receptor-like protein 12</fullName>
    </submittedName>
</protein>
<comment type="caution">
    <text evidence="16">The sequence shown here is derived from an EMBL/GenBank/DDBJ whole genome shotgun (WGS) entry which is preliminary data.</text>
</comment>
<evidence type="ECO:0000313" key="17">
    <source>
        <dbReference type="Proteomes" id="UP000327157"/>
    </source>
</evidence>
<dbReference type="Pfam" id="PF00560">
    <property type="entry name" value="LRR_1"/>
    <property type="match status" value="6"/>
</dbReference>
<dbReference type="FunFam" id="3.80.10.10:FF:000213">
    <property type="entry name" value="Tyrosine-sulfated glycopeptide receptor 1"/>
    <property type="match status" value="1"/>
</dbReference>
<evidence type="ECO:0000259" key="15">
    <source>
        <dbReference type="Pfam" id="PF23598"/>
    </source>
</evidence>
<feature type="chain" id="PRO_5024377166" evidence="13">
    <location>
        <begin position="27"/>
        <end position="987"/>
    </location>
</feature>
<dbReference type="OrthoDB" id="1739037at2759"/>
<dbReference type="SUPFAM" id="SSF52047">
    <property type="entry name" value="RNI-like"/>
    <property type="match status" value="1"/>
</dbReference>
<keyword evidence="17" id="KW-1185">Reference proteome</keyword>
<accession>A0A5N5GVX5</accession>
<dbReference type="GO" id="GO:0005886">
    <property type="term" value="C:plasma membrane"/>
    <property type="evidence" value="ECO:0007669"/>
    <property type="project" value="UniProtKB-SubCell"/>
</dbReference>
<keyword evidence="3" id="KW-1003">Cell membrane</keyword>
<gene>
    <name evidence="16" type="ORF">D8674_041736</name>
</gene>
<evidence type="ECO:0000256" key="12">
    <source>
        <dbReference type="SAM" id="Phobius"/>
    </source>
</evidence>
<dbReference type="InterPro" id="IPR055414">
    <property type="entry name" value="LRR_R13L4/SHOC2-like"/>
</dbReference>
<dbReference type="InterPro" id="IPR013210">
    <property type="entry name" value="LRR_N_plant-typ"/>
</dbReference>
<evidence type="ECO:0000256" key="9">
    <source>
        <dbReference type="ARBA" id="ARBA00023136"/>
    </source>
</evidence>
<reference evidence="16 17" key="1">
    <citation type="submission" date="2019-09" db="EMBL/GenBank/DDBJ databases">
        <authorList>
            <person name="Ou C."/>
        </authorList>
    </citation>
    <scope>NUCLEOTIDE SEQUENCE [LARGE SCALE GENOMIC DNA]</scope>
    <source>
        <strain evidence="16">S2</strain>
        <tissue evidence="16">Leaf</tissue>
    </source>
</reference>
<evidence type="ECO:0000259" key="14">
    <source>
        <dbReference type="Pfam" id="PF08263"/>
    </source>
</evidence>
<dbReference type="PRINTS" id="PR00019">
    <property type="entry name" value="LEURICHRPT"/>
</dbReference>
<dbReference type="Pfam" id="PF23598">
    <property type="entry name" value="LRR_14"/>
    <property type="match status" value="1"/>
</dbReference>
<dbReference type="Pfam" id="PF08263">
    <property type="entry name" value="LRRNT_2"/>
    <property type="match status" value="1"/>
</dbReference>
<keyword evidence="5 12" id="KW-0812">Transmembrane</keyword>
<dbReference type="InterPro" id="IPR032675">
    <property type="entry name" value="LRR_dom_sf"/>
</dbReference>
<dbReference type="PROSITE" id="PS51450">
    <property type="entry name" value="LRR"/>
    <property type="match status" value="1"/>
</dbReference>
<evidence type="ECO:0000256" key="6">
    <source>
        <dbReference type="ARBA" id="ARBA00022729"/>
    </source>
</evidence>
<keyword evidence="6 13" id="KW-0732">Signal</keyword>
<evidence type="ECO:0000256" key="4">
    <source>
        <dbReference type="ARBA" id="ARBA00022614"/>
    </source>
</evidence>
<dbReference type="EMBL" id="SMOL01000389">
    <property type="protein sequence ID" value="KAB2619765.1"/>
    <property type="molecule type" value="Genomic_DNA"/>
</dbReference>
<dbReference type="Gene3D" id="3.80.10.10">
    <property type="entry name" value="Ribonuclease Inhibitor"/>
    <property type="match status" value="6"/>
</dbReference>
<feature type="domain" description="Leucine-rich repeat-containing N-terminal plant-type" evidence="14">
    <location>
        <begin position="40"/>
        <end position="91"/>
    </location>
</feature>
<sequence length="987" mass="110240">MKMESWLSKFTYLHCLLLLLLNATHCFSFVQTQTRTLCHADEHSFLLQFKESFTINKSASSSPFAYPKVASWTREGDHNQSNCCSWDGVECHAESGHVIGLDLKSSCLYGSINSNSTLFRLVHLQMLDLSDNNFNSSEIPLRLGHDLSSLSYLNLSLSAFSGQIPSEISKLSKLSTLDLSHNNGLELRKSNMRILVQNLTSIKQLHLSDVGIYSTVPDILVNASSLTSLNLSYCGWYGEFPVGIFHLPNLEELSLYSNIKLNGYFPTFNRTNSFKTLDVSSTNFSGELPSSIGNLHSLNYFDISYCGFDSHVPSSFGNLTQLSFLEMASFHDVSAGQFLVPDSLSCFGKLTKLNYLDLSDINLQGNFPRFVANLTQLAFLDLFDNSLTGEIPSWLALELNQLTFLRLTFNDLQGAIPKSLFHLRNLEFLGLSSNNLSGIVEFNEFSNLKKLKKLGLSDNKLSVRVKSGSSATLPKFEVLNLAECNLTEFPEFLKNQYKLGALDLYDNNIHGQIPKWLWNATRETLVNLNLNYNFLTGLEENPVTLPWKNLQLFSLDGNRLQGSLPIPPQSIMSYSVGNNNYSGEVSPLFCNLNYLQVLNLGNNSLSGMLPRCLGKSSSLEMLALTYNSFHGDIPPFCAIKNSLKLVLLGYNQLQGKLPRSMADCTRLEFLHIGNNQISDIFPSWLGVLPILRGLILGSNAFHGIIGKPPTNYEFPNLCIIDLSNNLFSGMLPSKYMENWSFMKYVVANDGSRYFEVSSSTNKYGNYYQFSYDMIIHVKGVKLTYYRTPYDLRLLDFSSNRFEGEIPASIIGSLRELQLLNLSNNSLSSHIPSSLGNLTALESLDLSQNKLSGMIPGSLAQLTFLEYFNVSHNHLWGPIPLGQQFGTFLEDSYQGNSGLCGKPLSKKCEGSESSRLPPPSSFEADEEAGFPFKFDWYVVLPGVVSGLIVGVVAGNTLADKKHKWFVEKFSRRRKPTTTRARRGTQNLA</sequence>
<keyword evidence="8 12" id="KW-1133">Transmembrane helix</keyword>
<evidence type="ECO:0000256" key="8">
    <source>
        <dbReference type="ARBA" id="ARBA00022989"/>
    </source>
</evidence>
<reference evidence="16 17" key="2">
    <citation type="submission" date="2019-11" db="EMBL/GenBank/DDBJ databases">
        <title>A de novo genome assembly of a pear dwarfing rootstock.</title>
        <authorList>
            <person name="Wang F."/>
            <person name="Wang J."/>
            <person name="Li S."/>
            <person name="Zhang Y."/>
            <person name="Fang M."/>
            <person name="Ma L."/>
            <person name="Zhao Y."/>
            <person name="Jiang S."/>
        </authorList>
    </citation>
    <scope>NUCLEOTIDE SEQUENCE [LARGE SCALE GENOMIC DNA]</scope>
    <source>
        <strain evidence="16">S2</strain>
        <tissue evidence="16">Leaf</tissue>
    </source>
</reference>
<dbReference type="PANTHER" id="PTHR48061:SF12">
    <property type="entry name" value="DISEASE RESISTANCE LIKE PROTEIN"/>
    <property type="match status" value="1"/>
</dbReference>
<evidence type="ECO:0000313" key="16">
    <source>
        <dbReference type="EMBL" id="KAB2619765.1"/>
    </source>
</evidence>
<evidence type="ECO:0000256" key="1">
    <source>
        <dbReference type="ARBA" id="ARBA00004251"/>
    </source>
</evidence>
<evidence type="ECO:0000256" key="2">
    <source>
        <dbReference type="ARBA" id="ARBA00009592"/>
    </source>
</evidence>
<dbReference type="Pfam" id="PF13855">
    <property type="entry name" value="LRR_8"/>
    <property type="match status" value="1"/>
</dbReference>
<dbReference type="SMART" id="SM00369">
    <property type="entry name" value="LRR_TYP"/>
    <property type="match status" value="7"/>
</dbReference>
<organism evidence="16 17">
    <name type="scientific">Pyrus ussuriensis x Pyrus communis</name>
    <dbReference type="NCBI Taxonomy" id="2448454"/>
    <lineage>
        <taxon>Eukaryota</taxon>
        <taxon>Viridiplantae</taxon>
        <taxon>Streptophyta</taxon>
        <taxon>Embryophyta</taxon>
        <taxon>Tracheophyta</taxon>
        <taxon>Spermatophyta</taxon>
        <taxon>Magnoliopsida</taxon>
        <taxon>eudicotyledons</taxon>
        <taxon>Gunneridae</taxon>
        <taxon>Pentapetalae</taxon>
        <taxon>rosids</taxon>
        <taxon>fabids</taxon>
        <taxon>Rosales</taxon>
        <taxon>Rosaceae</taxon>
        <taxon>Amygdaloideae</taxon>
        <taxon>Maleae</taxon>
        <taxon>Pyrus</taxon>
    </lineage>
</organism>
<keyword evidence="9 12" id="KW-0472">Membrane</keyword>
<evidence type="ECO:0000256" key="3">
    <source>
        <dbReference type="ARBA" id="ARBA00022475"/>
    </source>
</evidence>
<dbReference type="SUPFAM" id="SSF52058">
    <property type="entry name" value="L domain-like"/>
    <property type="match status" value="2"/>
</dbReference>
<dbReference type="AlphaFoldDB" id="A0A5N5GVX5"/>
<evidence type="ECO:0000256" key="13">
    <source>
        <dbReference type="SAM" id="SignalP"/>
    </source>
</evidence>
<evidence type="ECO:0000256" key="10">
    <source>
        <dbReference type="ARBA" id="ARBA00023170"/>
    </source>
</evidence>
<feature type="transmembrane region" description="Helical" evidence="12">
    <location>
        <begin position="935"/>
        <end position="957"/>
    </location>
</feature>
<dbReference type="InterPro" id="IPR046956">
    <property type="entry name" value="RLP23-like"/>
</dbReference>
<dbReference type="Proteomes" id="UP000327157">
    <property type="component" value="Unassembled WGS sequence"/>
</dbReference>
<dbReference type="InterPro" id="IPR003591">
    <property type="entry name" value="Leu-rich_rpt_typical-subtyp"/>
</dbReference>
<keyword evidence="7" id="KW-0677">Repeat</keyword>
<dbReference type="InterPro" id="IPR001611">
    <property type="entry name" value="Leu-rich_rpt"/>
</dbReference>
<dbReference type="PANTHER" id="PTHR48061">
    <property type="entry name" value="LEUCINE-RICH REPEAT RECEPTOR PROTEIN KINASE EMS1-LIKE-RELATED"/>
    <property type="match status" value="1"/>
</dbReference>
<evidence type="ECO:0000256" key="5">
    <source>
        <dbReference type="ARBA" id="ARBA00022692"/>
    </source>
</evidence>
<feature type="signal peptide" evidence="13">
    <location>
        <begin position="1"/>
        <end position="26"/>
    </location>
</feature>
<keyword evidence="11" id="KW-0325">Glycoprotein</keyword>